<organism evidence="10 11">
    <name type="scientific">Streptomyces axinellae</name>
    <dbReference type="NCBI Taxonomy" id="552788"/>
    <lineage>
        <taxon>Bacteria</taxon>
        <taxon>Bacillati</taxon>
        <taxon>Actinomycetota</taxon>
        <taxon>Actinomycetes</taxon>
        <taxon>Kitasatosporales</taxon>
        <taxon>Streptomycetaceae</taxon>
        <taxon>Streptomyces</taxon>
    </lineage>
</organism>
<dbReference type="Pfam" id="PF03734">
    <property type="entry name" value="YkuD"/>
    <property type="match status" value="1"/>
</dbReference>
<dbReference type="Gene3D" id="2.40.440.10">
    <property type="entry name" value="L,D-transpeptidase catalytic domain-like"/>
    <property type="match status" value="1"/>
</dbReference>
<keyword evidence="3 7" id="KW-0133">Cell shape</keyword>
<feature type="domain" description="L,D-TPase catalytic" evidence="9">
    <location>
        <begin position="293"/>
        <end position="423"/>
    </location>
</feature>
<comment type="pathway">
    <text evidence="1 7">Cell wall biogenesis; peptidoglycan biosynthesis.</text>
</comment>
<feature type="compositionally biased region" description="Low complexity" evidence="8">
    <location>
        <begin position="20"/>
        <end position="30"/>
    </location>
</feature>
<dbReference type="InterPro" id="IPR038063">
    <property type="entry name" value="Transpep_catalytic_dom"/>
</dbReference>
<dbReference type="Gene3D" id="2.60.40.3710">
    <property type="match status" value="1"/>
</dbReference>
<dbReference type="PANTHER" id="PTHR30582:SF2">
    <property type="entry name" value="L,D-TRANSPEPTIDASE YCIB-RELATED"/>
    <property type="match status" value="1"/>
</dbReference>
<dbReference type="InterPro" id="IPR005490">
    <property type="entry name" value="LD_TPept_cat_dom"/>
</dbReference>
<evidence type="ECO:0000256" key="1">
    <source>
        <dbReference type="ARBA" id="ARBA00004752"/>
    </source>
</evidence>
<evidence type="ECO:0000256" key="8">
    <source>
        <dbReference type="SAM" id="MobiDB-lite"/>
    </source>
</evidence>
<keyword evidence="11" id="KW-1185">Reference proteome</keyword>
<evidence type="ECO:0000256" key="3">
    <source>
        <dbReference type="ARBA" id="ARBA00022960"/>
    </source>
</evidence>
<evidence type="ECO:0000256" key="5">
    <source>
        <dbReference type="ARBA" id="ARBA00023315"/>
    </source>
</evidence>
<dbReference type="Proteomes" id="UP001501447">
    <property type="component" value="Unassembled WGS sequence"/>
</dbReference>
<dbReference type="InterPro" id="IPR041280">
    <property type="entry name" value="Big_10"/>
</dbReference>
<feature type="active site" description="Nucleophile" evidence="7">
    <location>
        <position position="392"/>
    </location>
</feature>
<feature type="region of interest" description="Disordered" evidence="8">
    <location>
        <begin position="1"/>
        <end position="50"/>
    </location>
</feature>
<keyword evidence="2" id="KW-0808">Transferase</keyword>
<keyword evidence="4 7" id="KW-0573">Peptidoglycan synthesis</keyword>
<dbReference type="CDD" id="cd16913">
    <property type="entry name" value="YkuD_like"/>
    <property type="match status" value="1"/>
</dbReference>
<proteinExistence type="predicted"/>
<feature type="compositionally biased region" description="Basic residues" evidence="8">
    <location>
        <begin position="37"/>
        <end position="47"/>
    </location>
</feature>
<evidence type="ECO:0000256" key="6">
    <source>
        <dbReference type="ARBA" id="ARBA00023316"/>
    </source>
</evidence>
<evidence type="ECO:0000313" key="10">
    <source>
        <dbReference type="EMBL" id="GAA2603792.1"/>
    </source>
</evidence>
<keyword evidence="6 7" id="KW-0961">Cell wall biogenesis/degradation</keyword>
<name>A0ABN3PV94_9ACTN</name>
<dbReference type="EMBL" id="BAAARJ010000004">
    <property type="protein sequence ID" value="GAA2603792.1"/>
    <property type="molecule type" value="Genomic_DNA"/>
</dbReference>
<comment type="caution">
    <text evidence="10">The sequence shown here is derived from an EMBL/GenBank/DDBJ whole genome shotgun (WGS) entry which is preliminary data.</text>
</comment>
<evidence type="ECO:0000259" key="9">
    <source>
        <dbReference type="PROSITE" id="PS52029"/>
    </source>
</evidence>
<dbReference type="Gene3D" id="2.60.40.3780">
    <property type="match status" value="1"/>
</dbReference>
<accession>A0ABN3PV94</accession>
<feature type="active site" description="Proton donor/acceptor" evidence="7">
    <location>
        <position position="373"/>
    </location>
</feature>
<dbReference type="PROSITE" id="PS52029">
    <property type="entry name" value="LD_TPASE"/>
    <property type="match status" value="1"/>
</dbReference>
<dbReference type="PANTHER" id="PTHR30582">
    <property type="entry name" value="L,D-TRANSPEPTIDASE"/>
    <property type="match status" value="1"/>
</dbReference>
<dbReference type="InterPro" id="IPR050979">
    <property type="entry name" value="LD-transpeptidase"/>
</dbReference>
<keyword evidence="5" id="KW-0012">Acyltransferase</keyword>
<reference evidence="10 11" key="1">
    <citation type="journal article" date="2019" name="Int. J. Syst. Evol. Microbiol.">
        <title>The Global Catalogue of Microorganisms (GCM) 10K type strain sequencing project: providing services to taxonomists for standard genome sequencing and annotation.</title>
        <authorList>
            <consortium name="The Broad Institute Genomics Platform"/>
            <consortium name="The Broad Institute Genome Sequencing Center for Infectious Disease"/>
            <person name="Wu L."/>
            <person name="Ma J."/>
        </authorList>
    </citation>
    <scope>NUCLEOTIDE SEQUENCE [LARGE SCALE GENOMIC DNA]</scope>
    <source>
        <strain evidence="10 11">JCM 16373</strain>
    </source>
</reference>
<evidence type="ECO:0000313" key="11">
    <source>
        <dbReference type="Proteomes" id="UP001501447"/>
    </source>
</evidence>
<gene>
    <name evidence="10" type="ORF">GCM10009863_16710</name>
</gene>
<evidence type="ECO:0000256" key="4">
    <source>
        <dbReference type="ARBA" id="ARBA00022984"/>
    </source>
</evidence>
<evidence type="ECO:0000256" key="2">
    <source>
        <dbReference type="ARBA" id="ARBA00022679"/>
    </source>
</evidence>
<dbReference type="SUPFAM" id="SSF141523">
    <property type="entry name" value="L,D-transpeptidase catalytic domain-like"/>
    <property type="match status" value="1"/>
</dbReference>
<sequence length="453" mass="49333">MEADRDAVTGTAAAERDQDGGAAPARAGAHGADHAPARSHARLRTPRRAGPGARTFAVRALAVRAALSVMAVMYAVVAAGCGVPDDSKPPGDTIRVSPDDGSRGVPAHGTVKVFVSEGTLRSVRMVRRGDGSARAVPGRFSADRRGWRPDLTAGHGLELSAKYTVDAVAVDGEGRRTARHTTFTTKVPPHRFIGFFRPEHRQTVGTAMIVSLDFNRPIEDRAAVERAIQVSAVPRVPVAAHWFGRSRLDFRPRQFWRPGTRVTLDLRLRDVRGGKGAYGVQRKTVWFRVGRDQRSVVDVGRRTLTVRRGARVVERFPVTAGTRKNPTYNGRMVISEKYPVTRMNGETVGFGGEYDIDDVPHAMRLTRSGTFLHGNYWADSHVFGKKNTSHGCVGLADKRGGSPRSPAGRFFRHSLVGDLVTVRGSHDRTVAANNGLGGWNMAWERWQSGSALD</sequence>
<protein>
    <submittedName>
        <fullName evidence="10">Ig-like domain-containing protein</fullName>
    </submittedName>
</protein>
<dbReference type="Pfam" id="PF17964">
    <property type="entry name" value="Big_10"/>
    <property type="match status" value="1"/>
</dbReference>
<evidence type="ECO:0000256" key="7">
    <source>
        <dbReference type="PROSITE-ProRule" id="PRU01373"/>
    </source>
</evidence>